<dbReference type="HAMAP" id="MF_00649">
    <property type="entry name" value="DNA_gyrase_inhibitor_YacG"/>
    <property type="match status" value="1"/>
</dbReference>
<sequence length="67" mass="7618">MATELPCPNCGQPTDLSPDNRWRPFCCQRCKLIDLGEWFAEEHRIPADDSDDDPSEPPMADDHTPPH</sequence>
<protein>
    <recommendedName>
        <fullName evidence="3">DNA gyrase inhibitor YacG</fullName>
    </recommendedName>
</protein>
<keyword evidence="2 3" id="KW-0862">Zinc</keyword>
<accession>A0ABU3BX50</accession>
<comment type="cofactor">
    <cofactor evidence="3">
        <name>Zn(2+)</name>
        <dbReference type="ChEBI" id="CHEBI:29105"/>
    </cofactor>
    <text evidence="3">Binds 1 zinc ion.</text>
</comment>
<evidence type="ECO:0000256" key="2">
    <source>
        <dbReference type="ARBA" id="ARBA00022833"/>
    </source>
</evidence>
<reference evidence="5 6" key="1">
    <citation type="submission" date="2023-09" db="EMBL/GenBank/DDBJ databases">
        <authorList>
            <person name="Rey-Velasco X."/>
        </authorList>
    </citation>
    <scope>NUCLEOTIDE SEQUENCE [LARGE SCALE GENOMIC DNA]</scope>
    <source>
        <strain evidence="5 6">W335</strain>
    </source>
</reference>
<comment type="similarity">
    <text evidence="3">Belongs to the DNA gyrase inhibitor YacG family.</text>
</comment>
<dbReference type="InterPro" id="IPR005584">
    <property type="entry name" value="DNA_gyrase_inhibitor_YacG"/>
</dbReference>
<gene>
    <name evidence="3" type="primary">yacG</name>
    <name evidence="5" type="ORF">RM532_02825</name>
</gene>
<feature type="binding site" evidence="3">
    <location>
        <position position="7"/>
    </location>
    <ligand>
        <name>Zn(2+)</name>
        <dbReference type="ChEBI" id="CHEBI:29105"/>
    </ligand>
</feature>
<evidence type="ECO:0000256" key="4">
    <source>
        <dbReference type="SAM" id="MobiDB-lite"/>
    </source>
</evidence>
<dbReference type="Proteomes" id="UP001251857">
    <property type="component" value="Unassembled WGS sequence"/>
</dbReference>
<proteinExistence type="inferred from homology"/>
<dbReference type="PANTHER" id="PTHR36150">
    <property type="entry name" value="DNA GYRASE INHIBITOR YACG"/>
    <property type="match status" value="1"/>
</dbReference>
<feature type="binding site" evidence="3">
    <location>
        <position position="26"/>
    </location>
    <ligand>
        <name>Zn(2+)</name>
        <dbReference type="ChEBI" id="CHEBI:29105"/>
    </ligand>
</feature>
<dbReference type="PANTHER" id="PTHR36150:SF1">
    <property type="entry name" value="DNA GYRASE INHIBITOR YACG"/>
    <property type="match status" value="1"/>
</dbReference>
<dbReference type="Pfam" id="PF03884">
    <property type="entry name" value="YacG"/>
    <property type="match status" value="1"/>
</dbReference>
<keyword evidence="6" id="KW-1185">Reference proteome</keyword>
<dbReference type="EMBL" id="JAVRIB010000002">
    <property type="protein sequence ID" value="MDT0633887.1"/>
    <property type="molecule type" value="Genomic_DNA"/>
</dbReference>
<name>A0ABU3BX50_9GAMM</name>
<dbReference type="RefSeq" id="WP_311651613.1">
    <property type="nucleotide sequence ID" value="NZ_JAVRIB010000002.1"/>
</dbReference>
<feature type="binding site" evidence="3">
    <location>
        <position position="30"/>
    </location>
    <ligand>
        <name>Zn(2+)</name>
        <dbReference type="ChEBI" id="CHEBI:29105"/>
    </ligand>
</feature>
<organism evidence="5 6">
    <name type="scientific">Spectribacter hydrogenoxidans</name>
    <dbReference type="NCBI Taxonomy" id="3075608"/>
    <lineage>
        <taxon>Bacteria</taxon>
        <taxon>Pseudomonadati</taxon>
        <taxon>Pseudomonadota</taxon>
        <taxon>Gammaproteobacteria</taxon>
        <taxon>Salinisphaerales</taxon>
        <taxon>Salinisphaeraceae</taxon>
        <taxon>Spectribacter</taxon>
    </lineage>
</organism>
<comment type="function">
    <text evidence="3">Inhibits all the catalytic activities of DNA gyrase by preventing its interaction with DNA. Acts by binding directly to the C-terminal domain of GyrB, which probably disrupts DNA binding by the gyrase.</text>
</comment>
<feature type="region of interest" description="Disordered" evidence="4">
    <location>
        <begin position="1"/>
        <end position="20"/>
    </location>
</feature>
<evidence type="ECO:0000256" key="3">
    <source>
        <dbReference type="HAMAP-Rule" id="MF_00649"/>
    </source>
</evidence>
<dbReference type="InterPro" id="IPR013088">
    <property type="entry name" value="Znf_NHR/GATA"/>
</dbReference>
<dbReference type="Gene3D" id="3.30.50.10">
    <property type="entry name" value="Erythroid Transcription Factor GATA-1, subunit A"/>
    <property type="match status" value="1"/>
</dbReference>
<evidence type="ECO:0000313" key="6">
    <source>
        <dbReference type="Proteomes" id="UP001251857"/>
    </source>
</evidence>
<evidence type="ECO:0000256" key="1">
    <source>
        <dbReference type="ARBA" id="ARBA00022723"/>
    </source>
</evidence>
<evidence type="ECO:0000313" key="5">
    <source>
        <dbReference type="EMBL" id="MDT0633887.1"/>
    </source>
</evidence>
<feature type="region of interest" description="Disordered" evidence="4">
    <location>
        <begin position="43"/>
        <end position="67"/>
    </location>
</feature>
<keyword evidence="1 3" id="KW-0479">Metal-binding</keyword>
<feature type="binding site" evidence="3">
    <location>
        <position position="10"/>
    </location>
    <ligand>
        <name>Zn(2+)</name>
        <dbReference type="ChEBI" id="CHEBI:29105"/>
    </ligand>
</feature>
<comment type="caution">
    <text evidence="5">The sequence shown here is derived from an EMBL/GenBank/DDBJ whole genome shotgun (WGS) entry which is preliminary data.</text>
</comment>
<dbReference type="SUPFAM" id="SSF57716">
    <property type="entry name" value="Glucocorticoid receptor-like (DNA-binding domain)"/>
    <property type="match status" value="1"/>
</dbReference>
<comment type="subunit">
    <text evidence="3">Interacts with GyrB.</text>
</comment>